<evidence type="ECO:0000256" key="6">
    <source>
        <dbReference type="ARBA" id="ARBA00022946"/>
    </source>
</evidence>
<dbReference type="EMBL" id="FOIB01000009">
    <property type="protein sequence ID" value="SEU32909.1"/>
    <property type="molecule type" value="Genomic_DNA"/>
</dbReference>
<dbReference type="InterPro" id="IPR036690">
    <property type="entry name" value="Fdx_antiC-bd_sf"/>
</dbReference>
<dbReference type="STRING" id="1334629.MFUL124B02_18085"/>
<dbReference type="OrthoDB" id="489670at2"/>
<dbReference type="InterPro" id="IPR002319">
    <property type="entry name" value="Phenylalanyl-tRNA_Synthase"/>
</dbReference>
<keyword evidence="4" id="KW-0067">ATP-binding</keyword>
<dbReference type="SUPFAM" id="SSF54991">
    <property type="entry name" value="Anticodon-binding domain of PheRS"/>
    <property type="match status" value="1"/>
</dbReference>
<reference evidence="12 13" key="1">
    <citation type="submission" date="2016-10" db="EMBL/GenBank/DDBJ databases">
        <authorList>
            <person name="Varghese N."/>
            <person name="Submissions S."/>
        </authorList>
    </citation>
    <scope>NUCLEOTIDE SEQUENCE [LARGE SCALE GENOMIC DNA]</scope>
    <source>
        <strain evidence="12 13">DSM 16525</strain>
    </source>
</reference>
<reference evidence="11 14" key="2">
    <citation type="submission" date="2019-07" db="EMBL/GenBank/DDBJ databases">
        <title>Whole genome shotgun sequence of Myxococcus fulvus NBRC 100333.</title>
        <authorList>
            <person name="Hosoyama A."/>
            <person name="Uohara A."/>
            <person name="Ohji S."/>
            <person name="Ichikawa N."/>
        </authorList>
    </citation>
    <scope>NUCLEOTIDE SEQUENCE [LARGE SCALE GENOMIC DNA]</scope>
    <source>
        <strain evidence="11 14">NBRC 100333</strain>
    </source>
</reference>
<comment type="caution">
    <text evidence="11">The sequence shown here is derived from an EMBL/GenBank/DDBJ whole genome shotgun (WGS) entry which is preliminary data.</text>
</comment>
<feature type="domain" description="Aminoacyl-transfer RNA synthetases class-II family profile" evidence="9">
    <location>
        <begin position="122"/>
        <end position="252"/>
    </location>
</feature>
<evidence type="ECO:0000313" key="14">
    <source>
        <dbReference type="Proteomes" id="UP000321514"/>
    </source>
</evidence>
<evidence type="ECO:0000256" key="1">
    <source>
        <dbReference type="ARBA" id="ARBA00008226"/>
    </source>
</evidence>
<evidence type="ECO:0000259" key="9">
    <source>
        <dbReference type="PROSITE" id="PS50862"/>
    </source>
</evidence>
<evidence type="ECO:0000259" key="10">
    <source>
        <dbReference type="PROSITE" id="PS51447"/>
    </source>
</evidence>
<protein>
    <recommendedName>
        <fullName evidence="8">Phenylalanyl-tRNA synthetase</fullName>
    </recommendedName>
</protein>
<organism evidence="11 14">
    <name type="scientific">Myxococcus fulvus</name>
    <dbReference type="NCBI Taxonomy" id="33"/>
    <lineage>
        <taxon>Bacteria</taxon>
        <taxon>Pseudomonadati</taxon>
        <taxon>Myxococcota</taxon>
        <taxon>Myxococcia</taxon>
        <taxon>Myxococcales</taxon>
        <taxon>Cystobacterineae</taxon>
        <taxon>Myxococcaceae</taxon>
        <taxon>Myxococcus</taxon>
    </lineage>
</organism>
<keyword evidence="5" id="KW-0648">Protein biosynthesis</keyword>
<gene>
    <name evidence="11" type="ORF">MFU01_45850</name>
    <name evidence="12" type="ORF">SAMN05443572_109202</name>
</gene>
<dbReference type="Gene3D" id="3.30.70.380">
    <property type="entry name" value="Ferrodoxin-fold anticodon-binding domain"/>
    <property type="match status" value="1"/>
</dbReference>
<evidence type="ECO:0000256" key="8">
    <source>
        <dbReference type="ARBA" id="ARBA00031194"/>
    </source>
</evidence>
<keyword evidence="7" id="KW-0030">Aminoacyl-tRNA synthetase</keyword>
<dbReference type="InterPro" id="IPR005121">
    <property type="entry name" value="Fdx_antiC-bd"/>
</dbReference>
<comment type="similarity">
    <text evidence="1">Belongs to the class-II aminoacyl-tRNA synthetase family.</text>
</comment>
<dbReference type="GO" id="GO:0000049">
    <property type="term" value="F:tRNA binding"/>
    <property type="evidence" value="ECO:0007669"/>
    <property type="project" value="InterPro"/>
</dbReference>
<dbReference type="InterPro" id="IPR045864">
    <property type="entry name" value="aa-tRNA-synth_II/BPL/LPL"/>
</dbReference>
<evidence type="ECO:0000256" key="4">
    <source>
        <dbReference type="ARBA" id="ARBA00022840"/>
    </source>
</evidence>
<dbReference type="Proteomes" id="UP000321514">
    <property type="component" value="Unassembled WGS sequence"/>
</dbReference>
<dbReference type="PROSITE" id="PS51447">
    <property type="entry name" value="FDX_ACB"/>
    <property type="match status" value="1"/>
</dbReference>
<evidence type="ECO:0000256" key="2">
    <source>
        <dbReference type="ARBA" id="ARBA00022598"/>
    </source>
</evidence>
<dbReference type="RefSeq" id="WP_074957509.1">
    <property type="nucleotide sequence ID" value="NZ_BJXR01000034.1"/>
</dbReference>
<dbReference type="GO" id="GO:0005524">
    <property type="term" value="F:ATP binding"/>
    <property type="evidence" value="ECO:0007669"/>
    <property type="project" value="UniProtKB-KW"/>
</dbReference>
<dbReference type="SUPFAM" id="SSF55681">
    <property type="entry name" value="Class II aaRS and biotin synthetases"/>
    <property type="match status" value="1"/>
</dbReference>
<dbReference type="SMART" id="SM00896">
    <property type="entry name" value="FDX-ACB"/>
    <property type="match status" value="1"/>
</dbReference>
<dbReference type="Pfam" id="PF03147">
    <property type="entry name" value="FDX-ACB"/>
    <property type="match status" value="1"/>
</dbReference>
<evidence type="ECO:0000313" key="13">
    <source>
        <dbReference type="Proteomes" id="UP000183760"/>
    </source>
</evidence>
<sequence length="385" mass="42843">MSSLPIAVLSAEELRRALSVRDLTDPASGPHALQLLVASALEALRTAWRCEVRTHRQSPVVSIADNYDRLHYPPGGVARDARYTRYVCDTALLRSQTSAMIPGVLRRLASSPPEDVIVACPGLVYRRDCIDRLHTGEPHQMDLWRIRRGPPLTPQDLRQMITTVVQALLPGRELKLTDAVHPYTTDGLQIDVRDGDDWVEIGECGLALPDLLAESGLEAGPVTGLAMGLGLDRILMLRKGLDDIRLLRSTDPRIATQLLDLTPYQPVSSMPAVRRDMSLVIDEHRTAEELGDAVRAALGARAELVESVEVVSQTPYAELHPNAVKRLALRPDQKNVLLRVVLRSLERTLTHDECNELRDDIYATLHQGTTWEWAARPRPREPQTL</sequence>
<dbReference type="EMBL" id="BJXR01000034">
    <property type="protein sequence ID" value="GEN09548.1"/>
    <property type="molecule type" value="Genomic_DNA"/>
</dbReference>
<dbReference type="GO" id="GO:0004812">
    <property type="term" value="F:aminoacyl-tRNA ligase activity"/>
    <property type="evidence" value="ECO:0007669"/>
    <property type="project" value="UniProtKB-KW"/>
</dbReference>
<dbReference type="GO" id="GO:0043039">
    <property type="term" value="P:tRNA aminoacylation"/>
    <property type="evidence" value="ECO:0007669"/>
    <property type="project" value="InterPro"/>
</dbReference>
<evidence type="ECO:0000313" key="12">
    <source>
        <dbReference type="EMBL" id="SEU32909.1"/>
    </source>
</evidence>
<keyword evidence="3" id="KW-0547">Nucleotide-binding</keyword>
<evidence type="ECO:0000256" key="3">
    <source>
        <dbReference type="ARBA" id="ARBA00022741"/>
    </source>
</evidence>
<name>A0A511T8F0_MYXFU</name>
<evidence type="ECO:0000256" key="5">
    <source>
        <dbReference type="ARBA" id="ARBA00022917"/>
    </source>
</evidence>
<dbReference type="AlphaFoldDB" id="A0A511T8F0"/>
<dbReference type="InterPro" id="IPR006195">
    <property type="entry name" value="aa-tRNA-synth_II"/>
</dbReference>
<evidence type="ECO:0000256" key="7">
    <source>
        <dbReference type="ARBA" id="ARBA00023146"/>
    </source>
</evidence>
<keyword evidence="13" id="KW-1185">Reference proteome</keyword>
<dbReference type="GO" id="GO:0006412">
    <property type="term" value="P:translation"/>
    <property type="evidence" value="ECO:0007669"/>
    <property type="project" value="UniProtKB-KW"/>
</dbReference>
<keyword evidence="2" id="KW-0436">Ligase</keyword>
<keyword evidence="6" id="KW-0809">Transit peptide</keyword>
<accession>A0A511T8F0</accession>
<dbReference type="Proteomes" id="UP000183760">
    <property type="component" value="Unassembled WGS sequence"/>
</dbReference>
<dbReference type="PROSITE" id="PS50862">
    <property type="entry name" value="AA_TRNA_LIGASE_II"/>
    <property type="match status" value="1"/>
</dbReference>
<dbReference type="Gene3D" id="3.30.930.10">
    <property type="entry name" value="Bira Bifunctional Protein, Domain 2"/>
    <property type="match status" value="1"/>
</dbReference>
<proteinExistence type="inferred from homology"/>
<dbReference type="Pfam" id="PF01409">
    <property type="entry name" value="tRNA-synt_2d"/>
    <property type="match status" value="1"/>
</dbReference>
<evidence type="ECO:0000313" key="11">
    <source>
        <dbReference type="EMBL" id="GEN09548.1"/>
    </source>
</evidence>
<feature type="domain" description="FDX-ACB" evidence="10">
    <location>
        <begin position="268"/>
        <end position="378"/>
    </location>
</feature>